<reference evidence="1" key="1">
    <citation type="submission" date="2015-10" db="EMBL/GenBank/DDBJ databases">
        <authorList>
            <person name="Martinez-Garcia P.J."/>
            <person name="Crepeau M.W."/>
            <person name="Puiu D."/>
            <person name="Gonzalez-Ibeas D."/>
            <person name="Whalen J."/>
            <person name="Stevens K."/>
            <person name="Paul R."/>
            <person name="Butterfield T."/>
            <person name="Britton M."/>
            <person name="Reagan R."/>
            <person name="Chakraborty S."/>
            <person name="Walawage S.L."/>
            <person name="Vasquez-Gross H.A."/>
            <person name="Cardeno C."/>
            <person name="Famula R."/>
            <person name="Pratt K."/>
            <person name="Kuruganti S."/>
            <person name="Aradhya M.K."/>
            <person name="Leslie C.A."/>
            <person name="Dandekar A.M."/>
            <person name="Salzberg S.L."/>
            <person name="Wegrzyn J.L."/>
            <person name="Langley C.H."/>
            <person name="Neale D.B."/>
        </authorList>
    </citation>
    <scope>NUCLEOTIDE SEQUENCE</scope>
    <source>
        <tissue evidence="1">Leaves</tissue>
    </source>
</reference>
<protein>
    <submittedName>
        <fullName evidence="1">Uncharacterized protein</fullName>
    </submittedName>
</protein>
<evidence type="ECO:0000313" key="2">
    <source>
        <dbReference type="Proteomes" id="UP000619265"/>
    </source>
</evidence>
<organism evidence="1 2">
    <name type="scientific">Juglans regia</name>
    <name type="common">English walnut</name>
    <dbReference type="NCBI Taxonomy" id="51240"/>
    <lineage>
        <taxon>Eukaryota</taxon>
        <taxon>Viridiplantae</taxon>
        <taxon>Streptophyta</taxon>
        <taxon>Embryophyta</taxon>
        <taxon>Tracheophyta</taxon>
        <taxon>Spermatophyta</taxon>
        <taxon>Magnoliopsida</taxon>
        <taxon>eudicotyledons</taxon>
        <taxon>Gunneridae</taxon>
        <taxon>Pentapetalae</taxon>
        <taxon>rosids</taxon>
        <taxon>fabids</taxon>
        <taxon>Fagales</taxon>
        <taxon>Juglandaceae</taxon>
        <taxon>Juglans</taxon>
    </lineage>
</organism>
<comment type="caution">
    <text evidence="1">The sequence shown here is derived from an EMBL/GenBank/DDBJ whole genome shotgun (WGS) entry which is preliminary data.</text>
</comment>
<dbReference type="EMBL" id="LIHL02000011">
    <property type="protein sequence ID" value="KAF5456305.1"/>
    <property type="molecule type" value="Genomic_DNA"/>
</dbReference>
<gene>
    <name evidence="1" type="ORF">F2P56_025803</name>
</gene>
<name>A0A833TW89_JUGRE</name>
<dbReference type="Pfam" id="PF05553">
    <property type="entry name" value="DUF761"/>
    <property type="match status" value="1"/>
</dbReference>
<feature type="non-terminal residue" evidence="1">
    <location>
        <position position="1"/>
    </location>
</feature>
<evidence type="ECO:0000313" key="1">
    <source>
        <dbReference type="EMBL" id="KAF5456305.1"/>
    </source>
</evidence>
<dbReference type="AlphaFoldDB" id="A0A833TW89"/>
<proteinExistence type="predicted"/>
<dbReference type="InterPro" id="IPR008480">
    <property type="entry name" value="DUF761_pln"/>
</dbReference>
<accession>A0A833TW89</accession>
<dbReference type="Gramene" id="Jr11_25170_p1">
    <property type="protein sequence ID" value="cds.Jr11_25170_p1"/>
    <property type="gene ID" value="Jr11_25170"/>
</dbReference>
<sequence>LFSSIIQIFSDMSVDNWSVLTRLKRAVKKVRFLLHFNVNRWRLASMINRTSSSNHHRISFNDRPGLRACTDDNFDTESEESGASTRSLQRTISYQSEDDIDKRADMFIANFYRQLKIDRQISLELHYCRGNSFEAISP</sequence>
<reference evidence="1" key="2">
    <citation type="submission" date="2020-03" db="EMBL/GenBank/DDBJ databases">
        <title>Walnut 2.0.</title>
        <authorList>
            <person name="Marrano A."/>
            <person name="Britton M."/>
            <person name="Zimin A.V."/>
            <person name="Zaini P.A."/>
            <person name="Workman R."/>
            <person name="Puiu D."/>
            <person name="Bianco L."/>
            <person name="Allen B.J."/>
            <person name="Troggio M."/>
            <person name="Leslie C.A."/>
            <person name="Timp W."/>
            <person name="Dendekar A."/>
            <person name="Salzberg S.L."/>
            <person name="Neale D.B."/>
        </authorList>
    </citation>
    <scope>NUCLEOTIDE SEQUENCE</scope>
    <source>
        <tissue evidence="1">Leaves</tissue>
    </source>
</reference>
<dbReference type="Proteomes" id="UP000619265">
    <property type="component" value="Unassembled WGS sequence"/>
</dbReference>